<proteinExistence type="predicted"/>
<feature type="compositionally biased region" description="Acidic residues" evidence="1">
    <location>
        <begin position="1"/>
        <end position="13"/>
    </location>
</feature>
<sequence>SSGSDIDDSDEDPTWPPPQSPHTRDAVSEEDSNDESDSDDDNALELENPIAHNPPNDDRRIEVILPEVFEERSRKQDFRPAGFWYSKSCARPRTNVRTPARNIVRTGLPGIRGPATALG</sequence>
<evidence type="ECO:0000256" key="1">
    <source>
        <dbReference type="SAM" id="MobiDB-lite"/>
    </source>
</evidence>
<dbReference type="AlphaFoldDB" id="A0A1B6CQ00"/>
<gene>
    <name evidence="2" type="ORF">g.45349</name>
</gene>
<reference evidence="2" key="1">
    <citation type="submission" date="2015-12" db="EMBL/GenBank/DDBJ databases">
        <title>De novo transcriptome assembly of four potential Pierce s Disease insect vectors from Arizona vineyards.</title>
        <authorList>
            <person name="Tassone E.E."/>
        </authorList>
    </citation>
    <scope>NUCLEOTIDE SEQUENCE</scope>
</reference>
<protein>
    <submittedName>
        <fullName evidence="2">Uncharacterized protein</fullName>
    </submittedName>
</protein>
<dbReference type="EMBL" id="GEDC01021834">
    <property type="protein sequence ID" value="JAS15464.1"/>
    <property type="molecule type" value="Transcribed_RNA"/>
</dbReference>
<feature type="non-terminal residue" evidence="2">
    <location>
        <position position="1"/>
    </location>
</feature>
<feature type="compositionally biased region" description="Acidic residues" evidence="1">
    <location>
        <begin position="28"/>
        <end position="44"/>
    </location>
</feature>
<feature type="non-terminal residue" evidence="2">
    <location>
        <position position="119"/>
    </location>
</feature>
<accession>A0A1B6CQ00</accession>
<name>A0A1B6CQ00_9HEMI</name>
<feature type="region of interest" description="Disordered" evidence="1">
    <location>
        <begin position="1"/>
        <end position="58"/>
    </location>
</feature>
<evidence type="ECO:0000313" key="2">
    <source>
        <dbReference type="EMBL" id="JAS15464.1"/>
    </source>
</evidence>
<organism evidence="2">
    <name type="scientific">Clastoptera arizonana</name>
    <name type="common">Arizona spittle bug</name>
    <dbReference type="NCBI Taxonomy" id="38151"/>
    <lineage>
        <taxon>Eukaryota</taxon>
        <taxon>Metazoa</taxon>
        <taxon>Ecdysozoa</taxon>
        <taxon>Arthropoda</taxon>
        <taxon>Hexapoda</taxon>
        <taxon>Insecta</taxon>
        <taxon>Pterygota</taxon>
        <taxon>Neoptera</taxon>
        <taxon>Paraneoptera</taxon>
        <taxon>Hemiptera</taxon>
        <taxon>Auchenorrhyncha</taxon>
        <taxon>Cercopoidea</taxon>
        <taxon>Clastopteridae</taxon>
        <taxon>Clastoptera</taxon>
    </lineage>
</organism>